<dbReference type="CDD" id="cd14797">
    <property type="entry name" value="DUF302"/>
    <property type="match status" value="1"/>
</dbReference>
<dbReference type="PANTHER" id="PTHR38342:SF2">
    <property type="entry name" value="INNER MEMBRANE OR EXPORTED"/>
    <property type="match status" value="1"/>
</dbReference>
<dbReference type="Pfam" id="PF03625">
    <property type="entry name" value="DUF302"/>
    <property type="match status" value="1"/>
</dbReference>
<keyword evidence="4" id="KW-1185">Reference proteome</keyword>
<organism evidence="3 4">
    <name type="scientific">Photobacterium pectinilyticum</name>
    <dbReference type="NCBI Taxonomy" id="2906793"/>
    <lineage>
        <taxon>Bacteria</taxon>
        <taxon>Pseudomonadati</taxon>
        <taxon>Pseudomonadota</taxon>
        <taxon>Gammaproteobacteria</taxon>
        <taxon>Vibrionales</taxon>
        <taxon>Vibrionaceae</taxon>
        <taxon>Photobacterium</taxon>
    </lineage>
</organism>
<evidence type="ECO:0000259" key="2">
    <source>
        <dbReference type="Pfam" id="PF03625"/>
    </source>
</evidence>
<dbReference type="InterPro" id="IPR005180">
    <property type="entry name" value="DUF302"/>
</dbReference>
<sequence length="150" mass="16654">MKIKLLLFLFFINVSYPALADNGLVSTQSPYTVPETTAKLKQVLKDKGMTLFAHVKHSESAKEAGVDLRPTELLIFGNPKIGSVIMSCQQSVAIDLPQKFLVTEDENKDVWVTYNSPIYLAARHGINMDSEKCRSVIEKVSKALNAMVPK</sequence>
<gene>
    <name evidence="3" type="ORF">NHN17_07870</name>
</gene>
<dbReference type="Gene3D" id="3.30.310.70">
    <property type="entry name" value="TT1751-like domain"/>
    <property type="match status" value="1"/>
</dbReference>
<protein>
    <submittedName>
        <fullName evidence="3">DUF302 domain-containing protein</fullName>
    </submittedName>
</protein>
<keyword evidence="1" id="KW-0732">Signal</keyword>
<dbReference type="SUPFAM" id="SSF103247">
    <property type="entry name" value="TT1751-like"/>
    <property type="match status" value="1"/>
</dbReference>
<comment type="caution">
    <text evidence="3">The sequence shown here is derived from an EMBL/GenBank/DDBJ whole genome shotgun (WGS) entry which is preliminary data.</text>
</comment>
<reference evidence="3 4" key="1">
    <citation type="submission" date="2022-07" db="EMBL/GenBank/DDBJ databases">
        <title>Photobacterium pectinilyticum sp. nov., a marine bacterium isolated from surface seawater of Qingdao offshore.</title>
        <authorList>
            <person name="Wang X."/>
        </authorList>
    </citation>
    <scope>NUCLEOTIDE SEQUENCE [LARGE SCALE GENOMIC DNA]</scope>
    <source>
        <strain evidence="3 4">ZSDE20</strain>
    </source>
</reference>
<dbReference type="EMBL" id="JANEYT010000013">
    <property type="protein sequence ID" value="MCQ1057971.1"/>
    <property type="molecule type" value="Genomic_DNA"/>
</dbReference>
<proteinExistence type="predicted"/>
<evidence type="ECO:0000313" key="3">
    <source>
        <dbReference type="EMBL" id="MCQ1057971.1"/>
    </source>
</evidence>
<evidence type="ECO:0000256" key="1">
    <source>
        <dbReference type="SAM" id="SignalP"/>
    </source>
</evidence>
<feature type="chain" id="PRO_5045878097" evidence="1">
    <location>
        <begin position="21"/>
        <end position="150"/>
    </location>
</feature>
<dbReference type="RefSeq" id="WP_255041700.1">
    <property type="nucleotide sequence ID" value="NZ_JANEYT010000013.1"/>
</dbReference>
<feature type="signal peptide" evidence="1">
    <location>
        <begin position="1"/>
        <end position="20"/>
    </location>
</feature>
<name>A0ABT1N2J4_9GAMM</name>
<dbReference type="PANTHER" id="PTHR38342">
    <property type="entry name" value="SLR5037 PROTEIN"/>
    <property type="match status" value="1"/>
</dbReference>
<feature type="domain" description="DUF302" evidence="2">
    <location>
        <begin position="56"/>
        <end position="117"/>
    </location>
</feature>
<evidence type="ECO:0000313" key="4">
    <source>
        <dbReference type="Proteomes" id="UP001524460"/>
    </source>
</evidence>
<dbReference type="Proteomes" id="UP001524460">
    <property type="component" value="Unassembled WGS sequence"/>
</dbReference>
<dbReference type="InterPro" id="IPR035923">
    <property type="entry name" value="TT1751-like_sf"/>
</dbReference>
<accession>A0ABT1N2J4</accession>